<organism evidence="3 4">
    <name type="scientific">Thraustotheca clavata</name>
    <dbReference type="NCBI Taxonomy" id="74557"/>
    <lineage>
        <taxon>Eukaryota</taxon>
        <taxon>Sar</taxon>
        <taxon>Stramenopiles</taxon>
        <taxon>Oomycota</taxon>
        <taxon>Saprolegniomycetes</taxon>
        <taxon>Saprolegniales</taxon>
        <taxon>Achlyaceae</taxon>
        <taxon>Thraustotheca</taxon>
    </lineage>
</organism>
<dbReference type="CDD" id="cd00038">
    <property type="entry name" value="CAP_ED"/>
    <property type="match status" value="1"/>
</dbReference>
<dbReference type="InterPro" id="IPR014710">
    <property type="entry name" value="RmlC-like_jellyroll"/>
</dbReference>
<dbReference type="EMBL" id="JNBS01003310">
    <property type="protein sequence ID" value="OQR88322.1"/>
    <property type="molecule type" value="Genomic_DNA"/>
</dbReference>
<gene>
    <name evidence="3" type="ORF">THRCLA_10384</name>
</gene>
<keyword evidence="1" id="KW-1133">Transmembrane helix</keyword>
<dbReference type="GO" id="GO:0005249">
    <property type="term" value="F:voltage-gated potassium channel activity"/>
    <property type="evidence" value="ECO:0007669"/>
    <property type="project" value="TreeGrafter"/>
</dbReference>
<dbReference type="InterPro" id="IPR000595">
    <property type="entry name" value="cNMP-bd_dom"/>
</dbReference>
<dbReference type="PROSITE" id="PS50042">
    <property type="entry name" value="CNMP_BINDING_3"/>
    <property type="match status" value="1"/>
</dbReference>
<dbReference type="InterPro" id="IPR018490">
    <property type="entry name" value="cNMP-bd_dom_sf"/>
</dbReference>
<keyword evidence="4" id="KW-1185">Reference proteome</keyword>
<evidence type="ECO:0000313" key="3">
    <source>
        <dbReference type="EMBL" id="OQR88322.1"/>
    </source>
</evidence>
<reference evidence="3 4" key="1">
    <citation type="journal article" date="2014" name="Genome Biol. Evol.">
        <title>The secreted proteins of Achlya hypogyna and Thraustotheca clavata identify the ancestral oomycete secretome and reveal gene acquisitions by horizontal gene transfer.</title>
        <authorList>
            <person name="Misner I."/>
            <person name="Blouin N."/>
            <person name="Leonard G."/>
            <person name="Richards T.A."/>
            <person name="Lane C.E."/>
        </authorList>
    </citation>
    <scope>NUCLEOTIDE SEQUENCE [LARGE SCALE GENOMIC DNA]</scope>
    <source>
        <strain evidence="3 4">ATCC 34112</strain>
    </source>
</reference>
<feature type="transmembrane region" description="Helical" evidence="1">
    <location>
        <begin position="253"/>
        <end position="273"/>
    </location>
</feature>
<keyword evidence="1" id="KW-0812">Transmembrane</keyword>
<dbReference type="Gene3D" id="2.60.120.10">
    <property type="entry name" value="Jelly Rolls"/>
    <property type="match status" value="1"/>
</dbReference>
<proteinExistence type="predicted"/>
<dbReference type="GO" id="GO:0005886">
    <property type="term" value="C:plasma membrane"/>
    <property type="evidence" value="ECO:0007669"/>
    <property type="project" value="TreeGrafter"/>
</dbReference>
<evidence type="ECO:0000313" key="4">
    <source>
        <dbReference type="Proteomes" id="UP000243217"/>
    </source>
</evidence>
<feature type="domain" description="Cyclic nucleotide-binding" evidence="2">
    <location>
        <begin position="352"/>
        <end position="454"/>
    </location>
</feature>
<protein>
    <submittedName>
        <fullName evidence="3">Voltage-gated Ion Channel (VIC) Superfamily</fullName>
    </submittedName>
</protein>
<dbReference type="PANTHER" id="PTHR10217:SF435">
    <property type="entry name" value="POTASSIUM VOLTAGE-GATED CHANNEL PROTEIN EAG"/>
    <property type="match status" value="1"/>
</dbReference>
<dbReference type="SMART" id="SM00100">
    <property type="entry name" value="cNMP"/>
    <property type="match status" value="1"/>
</dbReference>
<accession>A0A1V9YRK2</accession>
<dbReference type="SUPFAM" id="SSF81324">
    <property type="entry name" value="Voltage-gated potassium channels"/>
    <property type="match status" value="1"/>
</dbReference>
<dbReference type="Proteomes" id="UP000243217">
    <property type="component" value="Unassembled WGS sequence"/>
</dbReference>
<evidence type="ECO:0000256" key="1">
    <source>
        <dbReference type="SAM" id="Phobius"/>
    </source>
</evidence>
<dbReference type="GO" id="GO:0042391">
    <property type="term" value="P:regulation of membrane potential"/>
    <property type="evidence" value="ECO:0007669"/>
    <property type="project" value="TreeGrafter"/>
</dbReference>
<comment type="caution">
    <text evidence="3">The sequence shown here is derived from an EMBL/GenBank/DDBJ whole genome shotgun (WGS) entry which is preliminary data.</text>
</comment>
<dbReference type="AlphaFoldDB" id="A0A1V9YRK2"/>
<name>A0A1V9YRK2_9STRA</name>
<dbReference type="InterPro" id="IPR050818">
    <property type="entry name" value="KCNH_animal-type"/>
</dbReference>
<dbReference type="Gene3D" id="1.10.287.70">
    <property type="match status" value="1"/>
</dbReference>
<dbReference type="OrthoDB" id="74984at2759"/>
<keyword evidence="1" id="KW-0472">Membrane</keyword>
<evidence type="ECO:0000259" key="2">
    <source>
        <dbReference type="PROSITE" id="PS50042"/>
    </source>
</evidence>
<dbReference type="Pfam" id="PF00027">
    <property type="entry name" value="cNMP_binding"/>
    <property type="match status" value="1"/>
</dbReference>
<dbReference type="SUPFAM" id="SSF51206">
    <property type="entry name" value="cAMP-binding domain-like"/>
    <property type="match status" value="1"/>
</dbReference>
<dbReference type="STRING" id="74557.A0A1V9YRK2"/>
<dbReference type="PANTHER" id="PTHR10217">
    <property type="entry name" value="VOLTAGE AND LIGAND GATED POTASSIUM CHANNEL"/>
    <property type="match status" value="1"/>
</dbReference>
<feature type="transmembrane region" description="Helical" evidence="1">
    <location>
        <begin position="31"/>
        <end position="49"/>
    </location>
</feature>
<sequence>MASELYENLAIKKNHNWILPLNSPYKMTWDTIVAIVMIIFIGLLPLELCFDLSSTIVETKLCLLLADVIFNLDIILYFRTSTLDPRTQEEITDYRQIARKYLRFWFWIDLLSAYPTLIIEFCLNPLHGIIQPFNLTKLLRLTVLLRARKLSQRPVFQKILIQWLELGINPATIRLVEITVLYLLLHHYLACLYYMTVVAELEYLGDTLEGIQLWELPFDMNGTAIDKYVGAFFQAATVMGAYTLRPKTTVERLFTGFGLVVAVVLFGIVADLLKARSKVAMEQYNQMQAISTHLRACQIQEDVKLRILEFYNGAWTIENAHHADKLFAHLPENLLVLLNHHLHQSFSKQVPFLRYLGSEGLMKVIMALRTLVALKDEIIIRSGEKPHAIYLIELGHVEVYELAKNGNRLILAVLHTGNTFGEDSVLSGESSIVNVVALTYCKFYVLYKDAFDLIHSQHQPKNSSQHRPTMSLYRRSLFLNIAHSVHTELTVLKKWNHVMKARKKRISQVVKYMRRVSIQKVYG</sequence>